<sequence length="114" mass="13000">MMELVDILIILSVMAVAFIIGRISKGPICTDKKEEVEVAPQDICFPQITVVFQQDIDDDEDLCKEIADMYLSNRAFYYSGKGPSQELSVLSEKEMDVYVHFNNVEFSKLQKIEV</sequence>
<geneLocation type="plasmid" evidence="2 3">
    <name>unnamed1</name>
</geneLocation>
<keyword evidence="1" id="KW-0812">Transmembrane</keyword>
<protein>
    <submittedName>
        <fullName evidence="2">Uncharacterized protein</fullName>
    </submittedName>
</protein>
<keyword evidence="1" id="KW-0472">Membrane</keyword>
<organism evidence="2 3">
    <name type="scientific">Bacteroides ovatus</name>
    <dbReference type="NCBI Taxonomy" id="28116"/>
    <lineage>
        <taxon>Bacteria</taxon>
        <taxon>Pseudomonadati</taxon>
        <taxon>Bacteroidota</taxon>
        <taxon>Bacteroidia</taxon>
        <taxon>Bacteroidales</taxon>
        <taxon>Bacteroidaceae</taxon>
        <taxon>Bacteroides</taxon>
    </lineage>
</organism>
<reference evidence="3" key="1">
    <citation type="journal article" date="2018" name="J. Anim. Genet.">
        <title>Acquired interbacterial defense systems protect against interspecies antagonism in the human gut microbiome.</title>
        <authorList>
            <person name="Ross B.D."/>
            <person name="Verster A.J."/>
            <person name="Radey M.C."/>
            <person name="Schmidtke D.T."/>
            <person name="Pope C.E."/>
            <person name="Hoffman L.R."/>
            <person name="Hajjar A."/>
            <person name="Peterson S.B."/>
            <person name="Borenstein E."/>
            <person name="Mougous J."/>
        </authorList>
    </citation>
    <scope>NUCLEOTIDE SEQUENCE [LARGE SCALE GENOMIC DNA]</scope>
    <source>
        <strain evidence="3">3725 D1 iv</strain>
        <plasmid evidence="3">unnamed1</plasmid>
    </source>
</reference>
<dbReference type="AlphaFoldDB" id="A0AAP9IZ38"/>
<dbReference type="Proteomes" id="UP000318823">
    <property type="component" value="Plasmid unnamed1"/>
</dbReference>
<gene>
    <name evidence="2" type="ORF">DYI28_29530</name>
</gene>
<evidence type="ECO:0000313" key="3">
    <source>
        <dbReference type="Proteomes" id="UP000318823"/>
    </source>
</evidence>
<feature type="transmembrane region" description="Helical" evidence="1">
    <location>
        <begin position="6"/>
        <end position="23"/>
    </location>
</feature>
<proteinExistence type="predicted"/>
<dbReference type="EMBL" id="CP041396">
    <property type="protein sequence ID" value="QDM12838.1"/>
    <property type="molecule type" value="Genomic_DNA"/>
</dbReference>
<accession>A0AAP9IZ38</accession>
<evidence type="ECO:0000256" key="1">
    <source>
        <dbReference type="SAM" id="Phobius"/>
    </source>
</evidence>
<evidence type="ECO:0000313" key="2">
    <source>
        <dbReference type="EMBL" id="QDM12838.1"/>
    </source>
</evidence>
<keyword evidence="1" id="KW-1133">Transmembrane helix</keyword>
<dbReference type="RefSeq" id="WP_032845146.1">
    <property type="nucleotide sequence ID" value="NZ_CP041396.1"/>
</dbReference>
<name>A0AAP9IZ38_BACOV</name>
<keyword evidence="2" id="KW-0614">Plasmid</keyword>